<evidence type="ECO:0000313" key="2">
    <source>
        <dbReference type="RefSeq" id="XP_022952537.1"/>
    </source>
</evidence>
<proteinExistence type="predicted"/>
<dbReference type="Proteomes" id="UP000504609">
    <property type="component" value="Unplaced"/>
</dbReference>
<name>A0A6J1GKP2_CUCMO</name>
<accession>A0A6J1GKP2</accession>
<dbReference type="KEGG" id="cmos:111455200"/>
<protein>
    <submittedName>
        <fullName evidence="2">Uncharacterized protein LOC111455200 isoform X1</fullName>
    </submittedName>
</protein>
<gene>
    <name evidence="2" type="primary">LOC111455200</name>
</gene>
<keyword evidence="1" id="KW-1185">Reference proteome</keyword>
<organism evidence="1 2">
    <name type="scientific">Cucurbita moschata</name>
    <name type="common">Winter crookneck squash</name>
    <name type="synonym">Cucurbita pepo var. moschata</name>
    <dbReference type="NCBI Taxonomy" id="3662"/>
    <lineage>
        <taxon>Eukaryota</taxon>
        <taxon>Viridiplantae</taxon>
        <taxon>Streptophyta</taxon>
        <taxon>Embryophyta</taxon>
        <taxon>Tracheophyta</taxon>
        <taxon>Spermatophyta</taxon>
        <taxon>Magnoliopsida</taxon>
        <taxon>eudicotyledons</taxon>
        <taxon>Gunneridae</taxon>
        <taxon>Pentapetalae</taxon>
        <taxon>rosids</taxon>
        <taxon>fabids</taxon>
        <taxon>Cucurbitales</taxon>
        <taxon>Cucurbitaceae</taxon>
        <taxon>Cucurbiteae</taxon>
        <taxon>Cucurbita</taxon>
    </lineage>
</organism>
<dbReference type="GeneID" id="111455200"/>
<dbReference type="RefSeq" id="XP_022952537.1">
    <property type="nucleotide sequence ID" value="XM_023096769.1"/>
</dbReference>
<dbReference type="AlphaFoldDB" id="A0A6J1GKP2"/>
<reference evidence="2" key="1">
    <citation type="submission" date="2025-08" db="UniProtKB">
        <authorList>
            <consortium name="RefSeq"/>
        </authorList>
    </citation>
    <scope>IDENTIFICATION</scope>
    <source>
        <tissue evidence="2">Young leaves</tissue>
    </source>
</reference>
<sequence length="174" mass="19998">MEFNTTYRIYSLEVQTNTPTICRPLTDKIMREYSLTDVDNTTPLQDGVNIQSEVEAELQMEETRQTRTEVNESNGTSTQGQNRSILLRLSQRLQFYLLSDGAGSEGAFVVRVIYEMTITSLSTHLKRVLADNSYSAFKHLKLNMNKGLLKLIFSMVQHDIGEWKSGRFYVYSFC</sequence>
<evidence type="ECO:0000313" key="1">
    <source>
        <dbReference type="Proteomes" id="UP000504609"/>
    </source>
</evidence>